<feature type="compositionally biased region" description="Polar residues" evidence="1">
    <location>
        <begin position="20"/>
        <end position="30"/>
    </location>
</feature>
<evidence type="ECO:0000313" key="2">
    <source>
        <dbReference type="EMBL" id="CAG7836443.1"/>
    </source>
</evidence>
<protein>
    <submittedName>
        <fullName evidence="2">Uncharacterized protein</fullName>
    </submittedName>
</protein>
<feature type="compositionally biased region" description="Polar residues" evidence="1">
    <location>
        <begin position="112"/>
        <end position="128"/>
    </location>
</feature>
<reference evidence="2" key="1">
    <citation type="submission" date="2021-06" db="EMBL/GenBank/DDBJ databases">
        <authorList>
            <person name="Hodson N. C."/>
            <person name="Mongue J. A."/>
            <person name="Jaron S. K."/>
        </authorList>
    </citation>
    <scope>NUCLEOTIDE SEQUENCE</scope>
</reference>
<name>A0A8J2PMF4_9HEXA</name>
<keyword evidence="3" id="KW-1185">Reference proteome</keyword>
<comment type="caution">
    <text evidence="2">The sequence shown here is derived from an EMBL/GenBank/DDBJ whole genome shotgun (WGS) entry which is preliminary data.</text>
</comment>
<dbReference type="Proteomes" id="UP000708208">
    <property type="component" value="Unassembled WGS sequence"/>
</dbReference>
<sequence>MTSHENKQARSPAATRAVHPSQSQSNPQEVTSKRVTKNQKDVTGVKPKEMGAASTPELKVKAVLPGNASKTLKLAQRRVVPVANQKQKVSPKMIPKRAVNPPASRPIASPIFNKNDQNKQRFPQTKAVSTSSGSSEDSDESDDSLLPKIKDIKPLPLLIKNESKVNSMGLNVGQNSMTDGTHFIYY</sequence>
<organism evidence="2 3">
    <name type="scientific">Allacma fusca</name>
    <dbReference type="NCBI Taxonomy" id="39272"/>
    <lineage>
        <taxon>Eukaryota</taxon>
        <taxon>Metazoa</taxon>
        <taxon>Ecdysozoa</taxon>
        <taxon>Arthropoda</taxon>
        <taxon>Hexapoda</taxon>
        <taxon>Collembola</taxon>
        <taxon>Symphypleona</taxon>
        <taxon>Sminthuridae</taxon>
        <taxon>Allacma</taxon>
    </lineage>
</organism>
<evidence type="ECO:0000313" key="3">
    <source>
        <dbReference type="Proteomes" id="UP000708208"/>
    </source>
</evidence>
<dbReference type="EMBL" id="CAJVCH010571029">
    <property type="protein sequence ID" value="CAG7836443.1"/>
    <property type="molecule type" value="Genomic_DNA"/>
</dbReference>
<feature type="region of interest" description="Disordered" evidence="1">
    <location>
        <begin position="1"/>
        <end position="147"/>
    </location>
</feature>
<dbReference type="AlphaFoldDB" id="A0A8J2PMF4"/>
<accession>A0A8J2PMF4</accession>
<evidence type="ECO:0000256" key="1">
    <source>
        <dbReference type="SAM" id="MobiDB-lite"/>
    </source>
</evidence>
<gene>
    <name evidence="2" type="ORF">AFUS01_LOCUS45685</name>
</gene>
<proteinExistence type="predicted"/>